<name>A0AAN9XT07_PSOTE</name>
<comment type="caution">
    <text evidence="1">The sequence shown here is derived from an EMBL/GenBank/DDBJ whole genome shotgun (WGS) entry which is preliminary data.</text>
</comment>
<proteinExistence type="predicted"/>
<organism evidence="1 2">
    <name type="scientific">Psophocarpus tetragonolobus</name>
    <name type="common">Winged bean</name>
    <name type="synonym">Dolichos tetragonolobus</name>
    <dbReference type="NCBI Taxonomy" id="3891"/>
    <lineage>
        <taxon>Eukaryota</taxon>
        <taxon>Viridiplantae</taxon>
        <taxon>Streptophyta</taxon>
        <taxon>Embryophyta</taxon>
        <taxon>Tracheophyta</taxon>
        <taxon>Spermatophyta</taxon>
        <taxon>Magnoliopsida</taxon>
        <taxon>eudicotyledons</taxon>
        <taxon>Gunneridae</taxon>
        <taxon>Pentapetalae</taxon>
        <taxon>rosids</taxon>
        <taxon>fabids</taxon>
        <taxon>Fabales</taxon>
        <taxon>Fabaceae</taxon>
        <taxon>Papilionoideae</taxon>
        <taxon>50 kb inversion clade</taxon>
        <taxon>NPAAA clade</taxon>
        <taxon>indigoferoid/millettioid clade</taxon>
        <taxon>Phaseoleae</taxon>
        <taxon>Psophocarpus</taxon>
    </lineage>
</organism>
<sequence length="107" mass="11928">MHIQLGCKVGGPWPKNKRGPHILHVPKNGPLLNYNALQSGKGQKEREVLGTSSQWVALSGHCPSATVSNVKGGELVMKQRNMYLYLRTVTTTPLEGGRRRRKRNRTV</sequence>
<protein>
    <submittedName>
        <fullName evidence="1">Uncharacterized protein</fullName>
    </submittedName>
</protein>
<dbReference type="Proteomes" id="UP001386955">
    <property type="component" value="Unassembled WGS sequence"/>
</dbReference>
<accession>A0AAN9XT07</accession>
<gene>
    <name evidence="1" type="ORF">VNO78_09033</name>
</gene>
<dbReference type="AlphaFoldDB" id="A0AAN9XT07"/>
<evidence type="ECO:0000313" key="2">
    <source>
        <dbReference type="Proteomes" id="UP001386955"/>
    </source>
</evidence>
<evidence type="ECO:0000313" key="1">
    <source>
        <dbReference type="EMBL" id="KAK7407272.1"/>
    </source>
</evidence>
<keyword evidence="2" id="KW-1185">Reference proteome</keyword>
<reference evidence="1 2" key="1">
    <citation type="submission" date="2024-01" db="EMBL/GenBank/DDBJ databases">
        <title>The genomes of 5 underutilized Papilionoideae crops provide insights into root nodulation and disease resistanc.</title>
        <authorList>
            <person name="Jiang F."/>
        </authorList>
    </citation>
    <scope>NUCLEOTIDE SEQUENCE [LARGE SCALE GENOMIC DNA]</scope>
    <source>
        <strain evidence="1">DUOXIRENSHENG_FW03</strain>
        <tissue evidence="1">Leaves</tissue>
    </source>
</reference>
<dbReference type="EMBL" id="JAYMYS010000002">
    <property type="protein sequence ID" value="KAK7407272.1"/>
    <property type="molecule type" value="Genomic_DNA"/>
</dbReference>